<evidence type="ECO:0000256" key="2">
    <source>
        <dbReference type="ARBA" id="ARBA00022679"/>
    </source>
</evidence>
<proteinExistence type="predicted"/>
<dbReference type="GO" id="GO:0009244">
    <property type="term" value="P:lipopolysaccharide core region biosynthetic process"/>
    <property type="evidence" value="ECO:0007669"/>
    <property type="project" value="TreeGrafter"/>
</dbReference>
<dbReference type="EMBL" id="CAJQZC010000001">
    <property type="protein sequence ID" value="CAG4887951.1"/>
    <property type="molecule type" value="Genomic_DNA"/>
</dbReference>
<dbReference type="InterPro" id="IPR049327">
    <property type="entry name" value="TibC/BAHTCr-like_N"/>
</dbReference>
<dbReference type="Proteomes" id="UP000789704">
    <property type="component" value="Unassembled WGS sequence"/>
</dbReference>
<dbReference type="GO" id="GO:0005829">
    <property type="term" value="C:cytosol"/>
    <property type="evidence" value="ECO:0007669"/>
    <property type="project" value="TreeGrafter"/>
</dbReference>
<dbReference type="NCBIfam" id="TIGR04414">
    <property type="entry name" value="hepto_Aah_TibC"/>
    <property type="match status" value="1"/>
</dbReference>
<evidence type="ECO:0000256" key="3">
    <source>
        <dbReference type="SAM" id="MobiDB-lite"/>
    </source>
</evidence>
<dbReference type="InterPro" id="IPR002201">
    <property type="entry name" value="Glyco_trans_9"/>
</dbReference>
<evidence type="ECO:0000313" key="6">
    <source>
        <dbReference type="Proteomes" id="UP000789704"/>
    </source>
</evidence>
<evidence type="ECO:0000313" key="5">
    <source>
        <dbReference type="EMBL" id="CAG4887951.1"/>
    </source>
</evidence>
<keyword evidence="2 5" id="KW-0808">Transferase</keyword>
<dbReference type="AlphaFoldDB" id="A0A9N8X111"/>
<feature type="region of interest" description="Disordered" evidence="3">
    <location>
        <begin position="1"/>
        <end position="24"/>
    </location>
</feature>
<accession>A0A9N8X111</accession>
<evidence type="ECO:0000259" key="4">
    <source>
        <dbReference type="Pfam" id="PF21129"/>
    </source>
</evidence>
<dbReference type="GO" id="GO:0008713">
    <property type="term" value="F:ADP-heptose-lipopolysaccharide heptosyltransferase activity"/>
    <property type="evidence" value="ECO:0007669"/>
    <property type="project" value="TreeGrafter"/>
</dbReference>
<dbReference type="InterPro" id="IPR030929">
    <property type="entry name" value="Aah/TibC-like"/>
</dbReference>
<feature type="domain" description="Autotransproter heptosyltransferase TibC/BAHTCr-like N-terminal" evidence="4">
    <location>
        <begin position="43"/>
        <end position="105"/>
    </location>
</feature>
<dbReference type="RefSeq" id="WP_228874610.1">
    <property type="nucleotide sequence ID" value="NZ_CAJQYZ010000007.1"/>
</dbReference>
<keyword evidence="1 5" id="KW-0328">Glycosyltransferase</keyword>
<reference evidence="5" key="1">
    <citation type="submission" date="2021-04" db="EMBL/GenBank/DDBJ databases">
        <authorList>
            <person name="Vanwijnsberghe S."/>
        </authorList>
    </citation>
    <scope>NUCLEOTIDE SEQUENCE</scope>
    <source>
        <strain evidence="5">LMG 31841</strain>
    </source>
</reference>
<organism evidence="5 6">
    <name type="scientific">Paraburkholderia saeva</name>
    <dbReference type="NCBI Taxonomy" id="2777537"/>
    <lineage>
        <taxon>Bacteria</taxon>
        <taxon>Pseudomonadati</taxon>
        <taxon>Pseudomonadota</taxon>
        <taxon>Betaproteobacteria</taxon>
        <taxon>Burkholderiales</taxon>
        <taxon>Burkholderiaceae</taxon>
        <taxon>Paraburkholderia</taxon>
    </lineage>
</organism>
<dbReference type="PANTHER" id="PTHR30160">
    <property type="entry name" value="TETRAACYLDISACCHARIDE 4'-KINASE-RELATED"/>
    <property type="match status" value="1"/>
</dbReference>
<dbReference type="Pfam" id="PF01075">
    <property type="entry name" value="Glyco_transf_9"/>
    <property type="match status" value="1"/>
</dbReference>
<dbReference type="SUPFAM" id="SSF53756">
    <property type="entry name" value="UDP-Glycosyltransferase/glycogen phosphorylase"/>
    <property type="match status" value="1"/>
</dbReference>
<dbReference type="Pfam" id="PF21129">
    <property type="entry name" value="TibC_1st"/>
    <property type="match status" value="1"/>
</dbReference>
<comment type="caution">
    <text evidence="5">The sequence shown here is derived from an EMBL/GenBank/DDBJ whole genome shotgun (WGS) entry which is preliminary data.</text>
</comment>
<dbReference type="EC" id="2.4.-.-" evidence="5"/>
<protein>
    <submittedName>
        <fullName evidence="5">Glycosyltransferase TibC</fullName>
        <ecNumber evidence="5">2.4.-.-</ecNumber>
    </submittedName>
</protein>
<sequence length="432" mass="49291">MSESPSFSVMPREDGSAPLQAGSQPGAMDAGPFVNLGVPSLSGPAGIQFDFNYGCRVQVEGDGWRVRLLDRDADVVLFDEVVADATVASTKRYFVNFRIEVMRNDELVFEHDFDLCGKKVYARLPVGTIGDIVAWFPYVDEFRKRHGCEMYLSMGEGIWSLFEDAYPELHYIRPQDEDARKHEFYASYYLGIFFPCEDRTHQPTDFRVSGLQKTIAYLLGLPANECRPRIGVRDTARRIAEPYVCIAAQSSSQCKYWNNPTGWFETVKFLKARGYRVLCIDREHVNGHGLQWNHIPYGAEDFTGNLPLQERASLLMHADFFVGLSSGLSWLAWALNKPVVMISGFTHPQNEFETPYRVINFHTCNSCWNDTTVEFDHKDFMWCPRHAGTDRQFECSRLITPHQVNRAIERLMADHGFDAGETRKLYSPEAIA</sequence>
<dbReference type="Gene3D" id="3.40.50.2000">
    <property type="entry name" value="Glycogen Phosphorylase B"/>
    <property type="match status" value="1"/>
</dbReference>
<gene>
    <name evidence="5" type="primary">tibC</name>
    <name evidence="5" type="ORF">LMG31841_00551</name>
</gene>
<dbReference type="CDD" id="cd03789">
    <property type="entry name" value="GT9_LPS_heptosyltransferase"/>
    <property type="match status" value="1"/>
</dbReference>
<evidence type="ECO:0000256" key="1">
    <source>
        <dbReference type="ARBA" id="ARBA00022676"/>
    </source>
</evidence>
<dbReference type="InterPro" id="IPR051199">
    <property type="entry name" value="LPS_LOS_Heptosyltrfase"/>
</dbReference>
<keyword evidence="6" id="KW-1185">Reference proteome</keyword>
<name>A0A9N8X111_9BURK</name>